<reference evidence="1" key="1">
    <citation type="submission" date="2023-01" db="EMBL/GenBank/DDBJ databases">
        <authorList>
            <person name="Van Ghelder C."/>
            <person name="Rancurel C."/>
        </authorList>
    </citation>
    <scope>NUCLEOTIDE SEQUENCE</scope>
    <source>
        <strain evidence="1">CNCM I-4278</strain>
    </source>
</reference>
<sequence length="296" mass="33731">MSIVSSNVRDPQLPNSANTTRVFICIEHAISLPDRLLTPVPKFLDQVIRQCSSILISPEDLEVTVHSRHQSQSLTRVTHRDGPRLLEDGKELLQFELMAFLPVLELVGHIHFLNVFEHTQFLLSINCPCSSTEPQLWQSLPNCVFLRGLTLGQCGRVDWSTAETHVYGTIGVDIRSTRQIRRRCRRLSSVREVQVTEKVSNTAIVAAGVFEARLWHSDVFDEVLRVHRIVHLADRHESTLFSSEQEDRIFLCHYVDPELWVSPKSDAVKNLREGFTIQNHAHIVQVEARIHGLCSP</sequence>
<keyword evidence="2" id="KW-1185">Reference proteome</keyword>
<comment type="caution">
    <text evidence="1">The sequence shown here is derived from an EMBL/GenBank/DDBJ whole genome shotgun (WGS) entry which is preliminary data.</text>
</comment>
<evidence type="ECO:0000313" key="1">
    <source>
        <dbReference type="EMBL" id="CAI6332458.1"/>
    </source>
</evidence>
<gene>
    <name evidence="1" type="ORF">PDIGIT_LOCUS5483</name>
</gene>
<dbReference type="AlphaFoldDB" id="A0A9W4UDS5"/>
<dbReference type="EMBL" id="CAOQHR010000003">
    <property type="protein sequence ID" value="CAI6332458.1"/>
    <property type="molecule type" value="Genomic_DNA"/>
</dbReference>
<organism evidence="1 2">
    <name type="scientific">Periconia digitata</name>
    <dbReference type="NCBI Taxonomy" id="1303443"/>
    <lineage>
        <taxon>Eukaryota</taxon>
        <taxon>Fungi</taxon>
        <taxon>Dikarya</taxon>
        <taxon>Ascomycota</taxon>
        <taxon>Pezizomycotina</taxon>
        <taxon>Dothideomycetes</taxon>
        <taxon>Pleosporomycetidae</taxon>
        <taxon>Pleosporales</taxon>
        <taxon>Massarineae</taxon>
        <taxon>Periconiaceae</taxon>
        <taxon>Periconia</taxon>
    </lineage>
</organism>
<dbReference type="Proteomes" id="UP001152607">
    <property type="component" value="Unassembled WGS sequence"/>
</dbReference>
<name>A0A9W4UDS5_9PLEO</name>
<proteinExistence type="predicted"/>
<accession>A0A9W4UDS5</accession>
<evidence type="ECO:0000313" key="2">
    <source>
        <dbReference type="Proteomes" id="UP001152607"/>
    </source>
</evidence>
<protein>
    <submittedName>
        <fullName evidence="1">Uncharacterized protein</fullName>
    </submittedName>
</protein>